<evidence type="ECO:0000256" key="1">
    <source>
        <dbReference type="ARBA" id="ARBA00022574"/>
    </source>
</evidence>
<gene>
    <name evidence="5" type="ORF">CTheo_4848</name>
</gene>
<evidence type="ECO:0000313" key="5">
    <source>
        <dbReference type="EMBL" id="KAB5591734.1"/>
    </source>
</evidence>
<dbReference type="SMART" id="SM00320">
    <property type="entry name" value="WD40"/>
    <property type="match status" value="3"/>
</dbReference>
<dbReference type="Gene3D" id="2.130.10.10">
    <property type="entry name" value="YVTN repeat-like/Quinoprotein amine dehydrogenase"/>
    <property type="match status" value="1"/>
</dbReference>
<dbReference type="InterPro" id="IPR015943">
    <property type="entry name" value="WD40/YVTN_repeat-like_dom_sf"/>
</dbReference>
<evidence type="ECO:0000256" key="3">
    <source>
        <dbReference type="ARBA" id="ARBA00037931"/>
    </source>
</evidence>
<dbReference type="SUPFAM" id="SSF50978">
    <property type="entry name" value="WD40 repeat-like"/>
    <property type="match status" value="1"/>
</dbReference>
<name>A0A5N5QJC1_9AGAM</name>
<proteinExistence type="inferred from homology"/>
<keyword evidence="2" id="KW-0677">Repeat</keyword>
<dbReference type="AlphaFoldDB" id="A0A5N5QJC1"/>
<protein>
    <recommendedName>
        <fullName evidence="4">ASTRA-associated protein 1</fullName>
    </recommendedName>
</protein>
<dbReference type="InterPro" id="IPR036322">
    <property type="entry name" value="WD40_repeat_dom_sf"/>
</dbReference>
<sequence>MTSTRTFRPIADWKAHEDSVLGVQGWNREIITQVSHSMYSLLSFNTSDRHGRDNKLHFWKLTPAAPLLTDAAGVPNLSTPILTSSMDVNALNYCRFALHPLPETGSPRALLALPNLIESELVDIWELPSGTRLHAAIGTIKGAPPRKPFSDEGRNIYKTGIVMSLHIFQTSTDIRVLAAYESGTVTLWIRPLSEKVRSIEGNGWESVWSVKHHLEAVMGLAVTRDNVLAASISADHLICRYNLNQDRNTSIEHLPPHETKHPGNGAVAFRADGRVLGVAGWDGAIRLYSTGLRRGGDSTQAQQEPTTATLIIDPNRKMRALGTLEYFKESCFAMAFANEASSTAADSESAEVEDGMSFARMKARSRWLAVGGKNGRIAIWELDSFEKR</sequence>
<dbReference type="InterPro" id="IPR001680">
    <property type="entry name" value="WD40_rpt"/>
</dbReference>
<dbReference type="PANTHER" id="PTHR19854:SF1">
    <property type="entry name" value="GUANINE NUCLEOTIDE-BINDING PROTEIN SUBUNIT BETA-LIKE PROTEIN 1"/>
    <property type="match status" value="1"/>
</dbReference>
<comment type="caution">
    <text evidence="5">The sequence shown here is derived from an EMBL/GenBank/DDBJ whole genome shotgun (WGS) entry which is preliminary data.</text>
</comment>
<evidence type="ECO:0000256" key="2">
    <source>
        <dbReference type="ARBA" id="ARBA00022737"/>
    </source>
</evidence>
<comment type="similarity">
    <text evidence="3">Belongs to the WD repeat ASA1 family.</text>
</comment>
<organism evidence="5 6">
    <name type="scientific">Ceratobasidium theobromae</name>
    <dbReference type="NCBI Taxonomy" id="1582974"/>
    <lineage>
        <taxon>Eukaryota</taxon>
        <taxon>Fungi</taxon>
        <taxon>Dikarya</taxon>
        <taxon>Basidiomycota</taxon>
        <taxon>Agaricomycotina</taxon>
        <taxon>Agaricomycetes</taxon>
        <taxon>Cantharellales</taxon>
        <taxon>Ceratobasidiaceae</taxon>
        <taxon>Ceratobasidium</taxon>
    </lineage>
</organism>
<keyword evidence="1" id="KW-0853">WD repeat</keyword>
<accession>A0A5N5QJC1</accession>
<evidence type="ECO:0000256" key="4">
    <source>
        <dbReference type="ARBA" id="ARBA00040563"/>
    </source>
</evidence>
<dbReference type="OrthoDB" id="7668193at2759"/>
<evidence type="ECO:0000313" key="6">
    <source>
        <dbReference type="Proteomes" id="UP000383932"/>
    </source>
</evidence>
<dbReference type="EMBL" id="SSOP01000092">
    <property type="protein sequence ID" value="KAB5591734.1"/>
    <property type="molecule type" value="Genomic_DNA"/>
</dbReference>
<dbReference type="PANTHER" id="PTHR19854">
    <property type="entry name" value="TRANSDUCIN BETA-LIKE 3"/>
    <property type="match status" value="1"/>
</dbReference>
<dbReference type="Proteomes" id="UP000383932">
    <property type="component" value="Unassembled WGS sequence"/>
</dbReference>
<keyword evidence="6" id="KW-1185">Reference proteome</keyword>
<reference evidence="5 6" key="1">
    <citation type="journal article" date="2019" name="Fungal Biol. Biotechnol.">
        <title>Draft genome sequence of fastidious pathogen Ceratobasidium theobromae, which causes vascular-streak dieback in Theobroma cacao.</title>
        <authorList>
            <person name="Ali S.S."/>
            <person name="Asman A."/>
            <person name="Shao J."/>
            <person name="Firmansyah A.P."/>
            <person name="Susilo A.W."/>
            <person name="Rosmana A."/>
            <person name="McMahon P."/>
            <person name="Junaid M."/>
            <person name="Guest D."/>
            <person name="Kheng T.Y."/>
            <person name="Meinhardt L.W."/>
            <person name="Bailey B.A."/>
        </authorList>
    </citation>
    <scope>NUCLEOTIDE SEQUENCE [LARGE SCALE GENOMIC DNA]</scope>
    <source>
        <strain evidence="5 6">CT2</strain>
    </source>
</reference>